<dbReference type="Proteomes" id="UP000007305">
    <property type="component" value="Chromosome 5"/>
</dbReference>
<reference evidence="3" key="3">
    <citation type="submission" date="2021-05" db="UniProtKB">
        <authorList>
            <consortium name="EnsemblPlants"/>
        </authorList>
    </citation>
    <scope>IDENTIFICATION</scope>
    <source>
        <strain evidence="3">cv. B73</strain>
    </source>
</reference>
<dbReference type="PANTHER" id="PTHR33065">
    <property type="entry name" value="OS07G0486400 PROTEIN"/>
    <property type="match status" value="1"/>
</dbReference>
<proteinExistence type="predicted"/>
<gene>
    <name evidence="3" type="primary">LOC103628884</name>
</gene>
<evidence type="ECO:0000256" key="1">
    <source>
        <dbReference type="SAM" id="MobiDB-lite"/>
    </source>
</evidence>
<feature type="compositionally biased region" description="Acidic residues" evidence="1">
    <location>
        <begin position="51"/>
        <end position="63"/>
    </location>
</feature>
<reference evidence="3" key="2">
    <citation type="submission" date="2019-07" db="EMBL/GenBank/DDBJ databases">
        <authorList>
            <person name="Seetharam A."/>
            <person name="Woodhouse M."/>
            <person name="Cannon E."/>
        </authorList>
    </citation>
    <scope>NUCLEOTIDE SEQUENCE [LARGE SCALE GENOMIC DNA]</scope>
    <source>
        <strain evidence="3">cv. B73</strain>
    </source>
</reference>
<dbReference type="KEGG" id="zma:103628884"/>
<dbReference type="AlphaFoldDB" id="A0A804U9D1"/>
<dbReference type="PANTHER" id="PTHR33065:SF117">
    <property type="entry name" value="OS01G0590200 PROTEIN"/>
    <property type="match status" value="1"/>
</dbReference>
<dbReference type="GeneID" id="103628884"/>
<sequence length="441" mass="50030">MEEILDPSILSRQFMEEIRCALEEAREEPDRKLKTLQLPEEEEEGSRGDTVDEEEEEEEEEEEGSRGDTVDEEDSDDEFKGFDENGDLCLPFVVSWDPPPVLVCTAGASFTMEEAEEIVDSVNERNDDLLSAWCEMVNNKVTPLPATPLHILPAITTFCVSGYECYHLRYWTEITSETDPDHPYFKPCEMMQVFSLGLSSPLTHPVNIYGYFSVRDNWEPLRNYLFKRSRADPAMISQGCSFLPLCSPCRGIYVLQFFLVDIELWIKEEGEASADKLLFSGYVEIDTSWAGFERMLRGRFQGDYLGLNMEFAFLGHSIETLIEVEAEAKQPTDVRISALTSGFDEEISLYDGKFCGSGSMFKHFVAVKKQEELHVVLKMDGSPYKWTFKAGAGVAAAPEHPVPGFTQYFVMNVSFRTRGKTASTWQWSCISNNVCISEIDP</sequence>
<protein>
    <recommendedName>
        <fullName evidence="2">DUF6598 domain-containing protein</fullName>
    </recommendedName>
</protein>
<dbReference type="OrthoDB" id="613498at2759"/>
<dbReference type="InParanoid" id="A0A804U9D1"/>
<accession>A0A804U9D1</accession>
<dbReference type="InterPro" id="IPR046533">
    <property type="entry name" value="DUF6598"/>
</dbReference>
<dbReference type="EnsemblPlants" id="Zm00001eb256400_T001">
    <property type="protein sequence ID" value="Zm00001eb256400_P001"/>
    <property type="gene ID" value="Zm00001eb256400"/>
</dbReference>
<dbReference type="Gramene" id="Zm00001eb256400_T001">
    <property type="protein sequence ID" value="Zm00001eb256400_P001"/>
    <property type="gene ID" value="Zm00001eb256400"/>
</dbReference>
<evidence type="ECO:0000313" key="3">
    <source>
        <dbReference type="EnsemblPlants" id="Zm00001eb256400_P001"/>
    </source>
</evidence>
<name>A0A804U9D1_MAIZE</name>
<keyword evidence="4" id="KW-1185">Reference proteome</keyword>
<feature type="domain" description="DUF6598" evidence="2">
    <location>
        <begin position="190"/>
        <end position="379"/>
    </location>
</feature>
<organism evidence="3 4">
    <name type="scientific">Zea mays</name>
    <name type="common">Maize</name>
    <dbReference type="NCBI Taxonomy" id="4577"/>
    <lineage>
        <taxon>Eukaryota</taxon>
        <taxon>Viridiplantae</taxon>
        <taxon>Streptophyta</taxon>
        <taxon>Embryophyta</taxon>
        <taxon>Tracheophyta</taxon>
        <taxon>Spermatophyta</taxon>
        <taxon>Magnoliopsida</taxon>
        <taxon>Liliopsida</taxon>
        <taxon>Poales</taxon>
        <taxon>Poaceae</taxon>
        <taxon>PACMAD clade</taxon>
        <taxon>Panicoideae</taxon>
        <taxon>Andropogonodae</taxon>
        <taxon>Andropogoneae</taxon>
        <taxon>Tripsacinae</taxon>
        <taxon>Zea</taxon>
    </lineage>
</organism>
<feature type="region of interest" description="Disordered" evidence="1">
    <location>
        <begin position="23"/>
        <end position="81"/>
    </location>
</feature>
<dbReference type="RefSeq" id="XP_008647229.2">
    <property type="nucleotide sequence ID" value="XM_008649007.3"/>
</dbReference>
<evidence type="ECO:0000313" key="4">
    <source>
        <dbReference type="Proteomes" id="UP000007305"/>
    </source>
</evidence>
<evidence type="ECO:0000259" key="2">
    <source>
        <dbReference type="Pfam" id="PF20241"/>
    </source>
</evidence>
<dbReference type="Pfam" id="PF20241">
    <property type="entry name" value="DUF6598"/>
    <property type="match status" value="1"/>
</dbReference>
<dbReference type="FunCoup" id="A0A804U9D1">
    <property type="interactions" value="1112"/>
</dbReference>
<feature type="compositionally biased region" description="Basic and acidic residues" evidence="1">
    <location>
        <begin position="23"/>
        <end position="33"/>
    </location>
</feature>
<reference evidence="4" key="1">
    <citation type="journal article" date="2009" name="Science">
        <title>The B73 maize genome: complexity, diversity, and dynamics.</title>
        <authorList>
            <person name="Schnable P.S."/>
            <person name="Ware D."/>
            <person name="Fulton R.S."/>
            <person name="Stein J.C."/>
            <person name="Wei F."/>
            <person name="Pasternak S."/>
            <person name="Liang C."/>
            <person name="Zhang J."/>
            <person name="Fulton L."/>
            <person name="Graves T.A."/>
            <person name="Minx P."/>
            <person name="Reily A.D."/>
            <person name="Courtney L."/>
            <person name="Kruchowski S.S."/>
            <person name="Tomlinson C."/>
            <person name="Strong C."/>
            <person name="Delehaunty K."/>
            <person name="Fronick C."/>
            <person name="Courtney B."/>
            <person name="Rock S.M."/>
            <person name="Belter E."/>
            <person name="Du F."/>
            <person name="Kim K."/>
            <person name="Abbott R.M."/>
            <person name="Cotton M."/>
            <person name="Levy A."/>
            <person name="Marchetto P."/>
            <person name="Ochoa K."/>
            <person name="Jackson S.M."/>
            <person name="Gillam B."/>
            <person name="Chen W."/>
            <person name="Yan L."/>
            <person name="Higginbotham J."/>
            <person name="Cardenas M."/>
            <person name="Waligorski J."/>
            <person name="Applebaum E."/>
            <person name="Phelps L."/>
            <person name="Falcone J."/>
            <person name="Kanchi K."/>
            <person name="Thane T."/>
            <person name="Scimone A."/>
            <person name="Thane N."/>
            <person name="Henke J."/>
            <person name="Wang T."/>
            <person name="Ruppert J."/>
            <person name="Shah N."/>
            <person name="Rotter K."/>
            <person name="Hodges J."/>
            <person name="Ingenthron E."/>
            <person name="Cordes M."/>
            <person name="Kohlberg S."/>
            <person name="Sgro J."/>
            <person name="Delgado B."/>
            <person name="Mead K."/>
            <person name="Chinwalla A."/>
            <person name="Leonard S."/>
            <person name="Crouse K."/>
            <person name="Collura K."/>
            <person name="Kudrna D."/>
            <person name="Currie J."/>
            <person name="He R."/>
            <person name="Angelova A."/>
            <person name="Rajasekar S."/>
            <person name="Mueller T."/>
            <person name="Lomeli R."/>
            <person name="Scara G."/>
            <person name="Ko A."/>
            <person name="Delaney K."/>
            <person name="Wissotski M."/>
            <person name="Lopez G."/>
            <person name="Campos D."/>
            <person name="Braidotti M."/>
            <person name="Ashley E."/>
            <person name="Golser W."/>
            <person name="Kim H."/>
            <person name="Lee S."/>
            <person name="Lin J."/>
            <person name="Dujmic Z."/>
            <person name="Kim W."/>
            <person name="Talag J."/>
            <person name="Zuccolo A."/>
            <person name="Fan C."/>
            <person name="Sebastian A."/>
            <person name="Kramer M."/>
            <person name="Spiegel L."/>
            <person name="Nascimento L."/>
            <person name="Zutavern T."/>
            <person name="Miller B."/>
            <person name="Ambroise C."/>
            <person name="Muller S."/>
            <person name="Spooner W."/>
            <person name="Narechania A."/>
            <person name="Ren L."/>
            <person name="Wei S."/>
            <person name="Kumari S."/>
            <person name="Faga B."/>
            <person name="Levy M.J."/>
            <person name="McMahan L."/>
            <person name="Van Buren P."/>
            <person name="Vaughn M.W."/>
            <person name="Ying K."/>
            <person name="Yeh C.-T."/>
            <person name="Emrich S.J."/>
            <person name="Jia Y."/>
            <person name="Kalyanaraman A."/>
            <person name="Hsia A.-P."/>
            <person name="Barbazuk W.B."/>
            <person name="Baucom R.S."/>
            <person name="Brutnell T.P."/>
            <person name="Carpita N.C."/>
            <person name="Chaparro C."/>
            <person name="Chia J.-M."/>
            <person name="Deragon J.-M."/>
            <person name="Estill J.C."/>
            <person name="Fu Y."/>
            <person name="Jeddeloh J.A."/>
            <person name="Han Y."/>
            <person name="Lee H."/>
            <person name="Li P."/>
            <person name="Lisch D.R."/>
            <person name="Liu S."/>
            <person name="Liu Z."/>
            <person name="Nagel D.H."/>
            <person name="McCann M.C."/>
            <person name="SanMiguel P."/>
            <person name="Myers A.M."/>
            <person name="Nettleton D."/>
            <person name="Nguyen J."/>
            <person name="Penning B.W."/>
            <person name="Ponnala L."/>
            <person name="Schneider K.L."/>
            <person name="Schwartz D.C."/>
            <person name="Sharma A."/>
            <person name="Soderlund C."/>
            <person name="Springer N.M."/>
            <person name="Sun Q."/>
            <person name="Wang H."/>
            <person name="Waterman M."/>
            <person name="Westerman R."/>
            <person name="Wolfgruber T.K."/>
            <person name="Yang L."/>
            <person name="Yu Y."/>
            <person name="Zhang L."/>
            <person name="Zhou S."/>
            <person name="Zhu Q."/>
            <person name="Bennetzen J.L."/>
            <person name="Dawe R.K."/>
            <person name="Jiang J."/>
            <person name="Jiang N."/>
            <person name="Presting G.G."/>
            <person name="Wessler S.R."/>
            <person name="Aluru S."/>
            <person name="Martienssen R.A."/>
            <person name="Clifton S.W."/>
            <person name="McCombie W.R."/>
            <person name="Wing R.A."/>
            <person name="Wilson R.K."/>
        </authorList>
    </citation>
    <scope>NUCLEOTIDE SEQUENCE [LARGE SCALE GENOMIC DNA]</scope>
    <source>
        <strain evidence="4">cv. B73</strain>
    </source>
</reference>